<evidence type="ECO:0000256" key="10">
    <source>
        <dbReference type="ARBA" id="ARBA00077436"/>
    </source>
</evidence>
<protein>
    <recommendedName>
        <fullName evidence="8">CCA tRNA nucleotidyltransferase, mitochondrial</fullName>
        <ecNumber evidence="7">2.7.7.72</ecNumber>
    </recommendedName>
    <alternativeName>
        <fullName evidence="10">CCA-adding enzyme</fullName>
    </alternativeName>
    <alternativeName>
        <fullName evidence="9">tRNA CCA-pyrophosphorylase</fullName>
    </alternativeName>
    <alternativeName>
        <fullName evidence="11">tRNA adenylyltransferase</fullName>
    </alternativeName>
    <alternativeName>
        <fullName evidence="12">tRNA nucleotidyltransferase</fullName>
    </alternativeName>
</protein>
<reference evidence="16 17" key="1">
    <citation type="submission" date="2017-04" db="EMBL/GenBank/DDBJ databases">
        <title>Draft genome of the yeast Clavispora lusitaniae type strain CBS 6936.</title>
        <authorList>
            <person name="Durrens P."/>
            <person name="Klopp C."/>
            <person name="Biteau N."/>
            <person name="Fitton-Ouhabi V."/>
            <person name="Dementhon K."/>
            <person name="Accoceberry I."/>
            <person name="Sherman D.J."/>
            <person name="Noel T."/>
        </authorList>
    </citation>
    <scope>NUCLEOTIDE SEQUENCE [LARGE SCALE GENOMIC DNA]</scope>
    <source>
        <strain evidence="16 17">CBS 6936</strain>
    </source>
</reference>
<dbReference type="Proteomes" id="UP000195602">
    <property type="component" value="Unassembled WGS sequence"/>
</dbReference>
<dbReference type="KEGG" id="clus:A9F13_27g00374"/>
<dbReference type="SUPFAM" id="SSF81301">
    <property type="entry name" value="Nucleotidyltransferase"/>
    <property type="match status" value="1"/>
</dbReference>
<evidence type="ECO:0000259" key="14">
    <source>
        <dbReference type="Pfam" id="PF01743"/>
    </source>
</evidence>
<keyword evidence="3" id="KW-0547">Nucleotide-binding</keyword>
<evidence type="ECO:0000256" key="8">
    <source>
        <dbReference type="ARBA" id="ARBA00072969"/>
    </source>
</evidence>
<dbReference type="GO" id="GO:0003723">
    <property type="term" value="F:RNA binding"/>
    <property type="evidence" value="ECO:0007669"/>
    <property type="project" value="UniProtKB-KW"/>
</dbReference>
<dbReference type="InterPro" id="IPR043519">
    <property type="entry name" value="NT_sf"/>
</dbReference>
<gene>
    <name evidence="16" type="ORF">A9F13_27g00374</name>
</gene>
<evidence type="ECO:0000256" key="13">
    <source>
        <dbReference type="RuleBase" id="RU003953"/>
    </source>
</evidence>
<evidence type="ECO:0000256" key="3">
    <source>
        <dbReference type="ARBA" id="ARBA00022741"/>
    </source>
</evidence>
<dbReference type="GO" id="GO:0052929">
    <property type="term" value="F:ATP:3'-cytidine-cytidine-tRNA adenylyltransferase activity"/>
    <property type="evidence" value="ECO:0007669"/>
    <property type="project" value="TreeGrafter"/>
</dbReference>
<dbReference type="AlphaFoldDB" id="A0AA91PV74"/>
<comment type="catalytic activity">
    <reaction evidence="5">
        <text>a tRNA precursor + 2 CTP + ATP = a tRNA with a 3' CCA end + 3 diphosphate</text>
        <dbReference type="Rhea" id="RHEA:14433"/>
        <dbReference type="Rhea" id="RHEA-COMP:10465"/>
        <dbReference type="Rhea" id="RHEA-COMP:10468"/>
        <dbReference type="ChEBI" id="CHEBI:30616"/>
        <dbReference type="ChEBI" id="CHEBI:33019"/>
        <dbReference type="ChEBI" id="CHEBI:37563"/>
        <dbReference type="ChEBI" id="CHEBI:74896"/>
        <dbReference type="ChEBI" id="CHEBI:83071"/>
        <dbReference type="EC" id="2.7.7.72"/>
    </reaction>
</comment>
<dbReference type="PANTHER" id="PTHR13734:SF5">
    <property type="entry name" value="CCA TRNA NUCLEOTIDYLTRANSFERASE, MITOCHONDRIAL"/>
    <property type="match status" value="1"/>
</dbReference>
<dbReference type="GO" id="GO:0000166">
    <property type="term" value="F:nucleotide binding"/>
    <property type="evidence" value="ECO:0007669"/>
    <property type="project" value="UniProtKB-KW"/>
</dbReference>
<comment type="function">
    <text evidence="6">Nucleotidyltransferase that catalyzes the addition and repair of the essential 3'-terminal CCA sequence in tRNAs, which is necessary for the attachment of amino acids to the 3' terminus of tRNA molecules, using CTP and ATP as substrates. tRNA 3'-terminal CCA addition is required both for tRNA processing and repair. Also involved in tRNA surveillance by mediating tandem CCA addition to generate a CCACCA at the 3' terminus of unstable tRNAs. While stable tRNAs receive only 3'-terminal CCA, unstable tRNAs are marked with CCACCA and rapidly degraded. The structural flexibility of RNA controls the choice between CCA versus CCACCA addition: following the first CCA addition cycle, nucleotide-binding to the active site triggers a clockwise screw motion, producing torque on the RNA. This ejects stable RNAs, whereas unstable RNAs are refolded while bound to the enzyme and subjected to a second CCA catalytic cycle.</text>
</comment>
<dbReference type="InterPro" id="IPR032828">
    <property type="entry name" value="PolyA_RNA-bd"/>
</dbReference>
<dbReference type="EMBL" id="LYUB02000027">
    <property type="protein sequence ID" value="OVF04494.1"/>
    <property type="molecule type" value="Genomic_DNA"/>
</dbReference>
<accession>A0AA91PV74</accession>
<sequence>MNILGKVRSKSLFTKPSRLVFSNNYSQRKMVKRLVKNTVELNETEKKIKNLLVSFCDEYNQQVKPEDRLELRITGGWVRDKLLGKESNDLDIAINLLSGQDFASKLLEYSQQKGMDLGKNATSLHTIKKNPEKSKHLETCTTKLFGLDIDFVNLRNEQYTEDSRVPVIECGTAEEDALRRDATLNALFYNLNKSEIEDFTGKGLADLENGILRTPLQPLSTFVDDPLRVLRLIRFACRFNFQIESSTLESMKDEKIKTALIHKISRERVGVEMDKILTSDNVPYGLRLLNHLGLTDTVFRVGDLAEVINDINDSATIERLEEAKEALKLKVDQATQSWDSFIEVMASHPDLELSKVMKRLFSSKHGQKLFWLCAILHPFGGIQVKTNPKKASYSSYVELIIKEGLRFGKADYDSTSLVLDKMYTNDTLSQFFASPANLSRADLGMYIRLFGDYFDLNIVANSFHDILSSCSLPDCTEEVPTHETRNGEINPQILESTFNRYQTLVMAINKYGLENVKTLKPIVDGKVISKALQRKPGPWMSKITSEVMKWQLNHPEGTQDECILHIREFLRDESP</sequence>
<dbReference type="Gene3D" id="3.30.460.10">
    <property type="entry name" value="Beta Polymerase, domain 2"/>
    <property type="match status" value="1"/>
</dbReference>
<evidence type="ECO:0000256" key="12">
    <source>
        <dbReference type="ARBA" id="ARBA00082324"/>
    </source>
</evidence>
<evidence type="ECO:0000313" key="17">
    <source>
        <dbReference type="Proteomes" id="UP000195602"/>
    </source>
</evidence>
<comment type="caution">
    <text evidence="16">The sequence shown here is derived from an EMBL/GenBank/DDBJ whole genome shotgun (WGS) entry which is preliminary data.</text>
</comment>
<evidence type="ECO:0000256" key="6">
    <source>
        <dbReference type="ARBA" id="ARBA00056517"/>
    </source>
</evidence>
<evidence type="ECO:0000256" key="9">
    <source>
        <dbReference type="ARBA" id="ARBA00076038"/>
    </source>
</evidence>
<dbReference type="CDD" id="cd05398">
    <property type="entry name" value="NT_ClassII-CCAase"/>
    <property type="match status" value="1"/>
</dbReference>
<evidence type="ECO:0000256" key="5">
    <source>
        <dbReference type="ARBA" id="ARBA00050431"/>
    </source>
</evidence>
<feature type="domain" description="tRNA nucleotidyltransferase/poly(A) polymerase RNA and SrmB- binding" evidence="15">
    <location>
        <begin position="240"/>
        <end position="299"/>
    </location>
</feature>
<dbReference type="InterPro" id="IPR002646">
    <property type="entry name" value="PolA_pol_head_dom"/>
</dbReference>
<dbReference type="EC" id="2.7.7.72" evidence="7"/>
<dbReference type="Pfam" id="PF12627">
    <property type="entry name" value="PolyA_pol_RNAbd"/>
    <property type="match status" value="1"/>
</dbReference>
<name>A0AA91PV74_CLALS</name>
<dbReference type="GO" id="GO:0005739">
    <property type="term" value="C:mitochondrion"/>
    <property type="evidence" value="ECO:0007669"/>
    <property type="project" value="UniProtKB-ARBA"/>
</dbReference>
<evidence type="ECO:0000256" key="2">
    <source>
        <dbReference type="ARBA" id="ARBA00022679"/>
    </source>
</evidence>
<evidence type="ECO:0000256" key="1">
    <source>
        <dbReference type="ARBA" id="ARBA00007265"/>
    </source>
</evidence>
<comment type="similarity">
    <text evidence="1 13">Belongs to the tRNA nucleotidyltransferase/poly(A) polymerase family.</text>
</comment>
<dbReference type="GO" id="GO:0004810">
    <property type="term" value="F:CCA tRNA nucleotidyltransferase activity"/>
    <property type="evidence" value="ECO:0007669"/>
    <property type="project" value="UniProtKB-EC"/>
</dbReference>
<keyword evidence="16" id="KW-0548">Nucleotidyltransferase</keyword>
<keyword evidence="2 13" id="KW-0808">Transferase</keyword>
<evidence type="ECO:0000259" key="15">
    <source>
        <dbReference type="Pfam" id="PF12627"/>
    </source>
</evidence>
<dbReference type="SUPFAM" id="SSF81891">
    <property type="entry name" value="Poly A polymerase C-terminal region-like"/>
    <property type="match status" value="1"/>
</dbReference>
<evidence type="ECO:0000256" key="4">
    <source>
        <dbReference type="ARBA" id="ARBA00022884"/>
    </source>
</evidence>
<dbReference type="GO" id="GO:0052927">
    <property type="term" value="F:CC tRNA cytidylyltransferase activity"/>
    <property type="evidence" value="ECO:0007669"/>
    <property type="project" value="TreeGrafter"/>
</dbReference>
<dbReference type="PANTHER" id="PTHR13734">
    <property type="entry name" value="TRNA-NUCLEOTIDYLTRANSFERASE"/>
    <property type="match status" value="1"/>
</dbReference>
<dbReference type="FunFam" id="3.30.460.10:FF:000019">
    <property type="entry name" value="tRNA nucleotidyltransferase cca2"/>
    <property type="match status" value="1"/>
</dbReference>
<organism evidence="16 17">
    <name type="scientific">Clavispora lusitaniae</name>
    <name type="common">Candida lusitaniae</name>
    <dbReference type="NCBI Taxonomy" id="36911"/>
    <lineage>
        <taxon>Eukaryota</taxon>
        <taxon>Fungi</taxon>
        <taxon>Dikarya</taxon>
        <taxon>Ascomycota</taxon>
        <taxon>Saccharomycotina</taxon>
        <taxon>Pichiomycetes</taxon>
        <taxon>Metschnikowiaceae</taxon>
        <taxon>Clavispora</taxon>
    </lineage>
</organism>
<feature type="domain" description="Poly A polymerase head" evidence="14">
    <location>
        <begin position="71"/>
        <end position="213"/>
    </location>
</feature>
<dbReference type="GO" id="GO:0001680">
    <property type="term" value="P:tRNA 3'-terminal CCA addition"/>
    <property type="evidence" value="ECO:0007669"/>
    <property type="project" value="TreeGrafter"/>
</dbReference>
<dbReference type="Pfam" id="PF01743">
    <property type="entry name" value="PolyA_pol"/>
    <property type="match status" value="1"/>
</dbReference>
<evidence type="ECO:0000256" key="11">
    <source>
        <dbReference type="ARBA" id="ARBA00080500"/>
    </source>
</evidence>
<proteinExistence type="inferred from homology"/>
<keyword evidence="4 13" id="KW-0694">RNA-binding</keyword>
<dbReference type="Gene3D" id="1.10.3090.10">
    <property type="entry name" value="cca-adding enzyme, domain 2"/>
    <property type="match status" value="1"/>
</dbReference>
<evidence type="ECO:0000313" key="16">
    <source>
        <dbReference type="EMBL" id="OVF04494.1"/>
    </source>
</evidence>
<evidence type="ECO:0000256" key="7">
    <source>
        <dbReference type="ARBA" id="ARBA00066885"/>
    </source>
</evidence>